<dbReference type="PANTHER" id="PTHR34138">
    <property type="entry name" value="CELL SHAPE-DETERMINING PROTEIN MREC"/>
    <property type="match status" value="1"/>
</dbReference>
<feature type="region of interest" description="Disordered" evidence="6">
    <location>
        <begin position="291"/>
        <end position="387"/>
    </location>
</feature>
<evidence type="ECO:0000256" key="3">
    <source>
        <dbReference type="ARBA" id="ARBA00022960"/>
    </source>
</evidence>
<dbReference type="GO" id="GO:0008360">
    <property type="term" value="P:regulation of cell shape"/>
    <property type="evidence" value="ECO:0007669"/>
    <property type="project" value="UniProtKB-KW"/>
</dbReference>
<feature type="domain" description="Rod shape-determining protein MreC beta-barrel core" evidence="7">
    <location>
        <begin position="109"/>
        <end position="254"/>
    </location>
</feature>
<reference evidence="8" key="1">
    <citation type="submission" date="2020-02" db="EMBL/GenBank/DDBJ databases">
        <authorList>
            <person name="Meier V. D."/>
        </authorList>
    </citation>
    <scope>NUCLEOTIDE SEQUENCE</scope>
    <source>
        <strain evidence="8">AVDCRST_MAG71</strain>
    </source>
</reference>
<comment type="similarity">
    <text evidence="1">Belongs to the MreC family.</text>
</comment>
<keyword evidence="5" id="KW-0175">Coiled coil</keyword>
<name>A0A6J4KVT7_9GAMM</name>
<dbReference type="EMBL" id="CADCUA010000261">
    <property type="protein sequence ID" value="CAA9315473.1"/>
    <property type="molecule type" value="Genomic_DNA"/>
</dbReference>
<dbReference type="PANTHER" id="PTHR34138:SF1">
    <property type="entry name" value="CELL SHAPE-DETERMINING PROTEIN MREC"/>
    <property type="match status" value="1"/>
</dbReference>
<evidence type="ECO:0000256" key="4">
    <source>
        <dbReference type="ARBA" id="ARBA00032089"/>
    </source>
</evidence>
<dbReference type="InterPro" id="IPR007221">
    <property type="entry name" value="MreC"/>
</dbReference>
<dbReference type="GO" id="GO:0005886">
    <property type="term" value="C:plasma membrane"/>
    <property type="evidence" value="ECO:0007669"/>
    <property type="project" value="TreeGrafter"/>
</dbReference>
<protein>
    <recommendedName>
        <fullName evidence="2">Cell shape-determining protein MreC</fullName>
    </recommendedName>
    <alternativeName>
        <fullName evidence="4">Cell shape protein MreC</fullName>
    </alternativeName>
</protein>
<keyword evidence="3" id="KW-0133">Cell shape</keyword>
<feature type="compositionally biased region" description="Low complexity" evidence="6">
    <location>
        <begin position="324"/>
        <end position="342"/>
    </location>
</feature>
<dbReference type="NCBIfam" id="TIGR00219">
    <property type="entry name" value="mreC"/>
    <property type="match status" value="1"/>
</dbReference>
<dbReference type="InterPro" id="IPR055342">
    <property type="entry name" value="MreC_beta-barrel_core"/>
</dbReference>
<feature type="compositionally biased region" description="Pro residues" evidence="6">
    <location>
        <begin position="370"/>
        <end position="380"/>
    </location>
</feature>
<gene>
    <name evidence="8" type="ORF">AVDCRST_MAG71-973</name>
</gene>
<evidence type="ECO:0000256" key="5">
    <source>
        <dbReference type="SAM" id="Coils"/>
    </source>
</evidence>
<dbReference type="Gene3D" id="2.40.10.340">
    <property type="entry name" value="Rod shape-determining protein MreC, domain 1"/>
    <property type="match status" value="1"/>
</dbReference>
<sequence length="387" mass="40238">MAYLALSLVLIVLDHRGGWVHQARQQATVLVQPLWAIAGWPARMTGRLVEDAGTLAQLTRENRELRQQALLDRARMARMRTVAADNARLRELLDAAQRDRVDAQLAPILDVDLDPTRQRLVLDAGRRDGVRVGQSVIDAGGLLGQVMQVTPLHSSVLLVTDPDHAVPVVVARNGVRLVVYGRGRSDLLALESVPLSSDVKVGDAVVTSGLGGRFPPGLAVGRITALRPDDSRAFLVGDVRPAAQLDRGRDVLLLRSAPPAVVDTAALAAIPPSAAGLPVALPQTAAPATAPTLATPRAPVPAAQAASTPATPDIRRSRPVNAQPAPTRSVPSSPAATSARPAQRPPAAAPAPSMSPAPVPATSHDRAAEPAPPVPAPEPPATNGEGG</sequence>
<evidence type="ECO:0000256" key="2">
    <source>
        <dbReference type="ARBA" id="ARBA00013855"/>
    </source>
</evidence>
<feature type="compositionally biased region" description="Pro residues" evidence="6">
    <location>
        <begin position="343"/>
        <end position="359"/>
    </location>
</feature>
<accession>A0A6J4KVT7</accession>
<evidence type="ECO:0000256" key="6">
    <source>
        <dbReference type="SAM" id="MobiDB-lite"/>
    </source>
</evidence>
<feature type="coiled-coil region" evidence="5">
    <location>
        <begin position="48"/>
        <end position="106"/>
    </location>
</feature>
<evidence type="ECO:0000256" key="1">
    <source>
        <dbReference type="ARBA" id="ARBA00009369"/>
    </source>
</evidence>
<dbReference type="Pfam" id="PF04085">
    <property type="entry name" value="MreC"/>
    <property type="match status" value="1"/>
</dbReference>
<dbReference type="AlphaFoldDB" id="A0A6J4KVT7"/>
<dbReference type="InterPro" id="IPR042175">
    <property type="entry name" value="Cell/Rod_MreC_2"/>
</dbReference>
<evidence type="ECO:0000313" key="8">
    <source>
        <dbReference type="EMBL" id="CAA9315473.1"/>
    </source>
</evidence>
<feature type="compositionally biased region" description="Low complexity" evidence="6">
    <location>
        <begin position="291"/>
        <end position="312"/>
    </location>
</feature>
<evidence type="ECO:0000259" key="7">
    <source>
        <dbReference type="Pfam" id="PF04085"/>
    </source>
</evidence>
<organism evidence="8">
    <name type="scientific">uncultured Lysobacter sp</name>
    <dbReference type="NCBI Taxonomy" id="271060"/>
    <lineage>
        <taxon>Bacteria</taxon>
        <taxon>Pseudomonadati</taxon>
        <taxon>Pseudomonadota</taxon>
        <taxon>Gammaproteobacteria</taxon>
        <taxon>Lysobacterales</taxon>
        <taxon>Lysobacteraceae</taxon>
        <taxon>Lysobacter</taxon>
        <taxon>environmental samples</taxon>
    </lineage>
</organism>
<proteinExistence type="inferred from homology"/>
<dbReference type="Gene3D" id="2.40.10.350">
    <property type="entry name" value="Rod shape-determining protein MreC, domain 2"/>
    <property type="match status" value="1"/>
</dbReference>
<dbReference type="InterPro" id="IPR042177">
    <property type="entry name" value="Cell/Rod_1"/>
</dbReference>